<gene>
    <name evidence="3" type="ORF">M7I_5095</name>
</gene>
<name>H0EQY6_GLAL7</name>
<keyword evidence="2" id="KW-0560">Oxidoreductase</keyword>
<evidence type="ECO:0000313" key="3">
    <source>
        <dbReference type="EMBL" id="EHK99095.1"/>
    </source>
</evidence>
<accession>H0EQY6</accession>
<dbReference type="Proteomes" id="UP000005446">
    <property type="component" value="Unassembled WGS sequence"/>
</dbReference>
<dbReference type="OrthoDB" id="153074at2759"/>
<dbReference type="FunCoup" id="H0EQY6">
    <property type="interactions" value="69"/>
</dbReference>
<comment type="similarity">
    <text evidence="1">Belongs to the short-chain dehydrogenases/reductases (SDR) family.</text>
</comment>
<dbReference type="HOGENOM" id="CLU_010194_2_11_1"/>
<dbReference type="InterPro" id="IPR036291">
    <property type="entry name" value="NAD(P)-bd_dom_sf"/>
</dbReference>
<dbReference type="InterPro" id="IPR002347">
    <property type="entry name" value="SDR_fam"/>
</dbReference>
<protein>
    <submittedName>
        <fullName evidence="3">Putative Uncharacterized oxidoreductase</fullName>
    </submittedName>
</protein>
<organism evidence="3 4">
    <name type="scientific">Glarea lozoyensis (strain ATCC 74030 / MF5533)</name>
    <dbReference type="NCBI Taxonomy" id="1104152"/>
    <lineage>
        <taxon>Eukaryota</taxon>
        <taxon>Fungi</taxon>
        <taxon>Dikarya</taxon>
        <taxon>Ascomycota</taxon>
        <taxon>Pezizomycotina</taxon>
        <taxon>Leotiomycetes</taxon>
        <taxon>Helotiales</taxon>
        <taxon>Helotiaceae</taxon>
        <taxon>Glarea</taxon>
    </lineage>
</organism>
<proteinExistence type="inferred from homology"/>
<evidence type="ECO:0000313" key="4">
    <source>
        <dbReference type="Proteomes" id="UP000005446"/>
    </source>
</evidence>
<dbReference type="EMBL" id="AGUE01000129">
    <property type="protein sequence ID" value="EHK99095.1"/>
    <property type="molecule type" value="Genomic_DNA"/>
</dbReference>
<sequence>MSTTDHKVILLTGASRGIGLAIAQFLLKASHKLVLVARSEEPLQKLKAEYPGQVEYLAADLNDFLNGHCTAEEWKTLYDTNVFSAVAFVQAALPSLRKTKGRIIFTSSGAAVGAYSTWGAYGSSKAALHHLTMTLNVEEPDITSISVRPGVVDTDMQKVVRGHSTVMDAKDAEKFKTLHESESALGPVKADPYSMSALYMLNRY</sequence>
<dbReference type="PANTHER" id="PTHR43008">
    <property type="entry name" value="BENZIL REDUCTASE"/>
    <property type="match status" value="1"/>
</dbReference>
<comment type="caution">
    <text evidence="3">The sequence shown here is derived from an EMBL/GenBank/DDBJ whole genome shotgun (WGS) entry which is preliminary data.</text>
</comment>
<dbReference type="PRINTS" id="PR00081">
    <property type="entry name" value="GDHRDH"/>
</dbReference>
<dbReference type="SUPFAM" id="SSF51735">
    <property type="entry name" value="NAD(P)-binding Rossmann-fold domains"/>
    <property type="match status" value="1"/>
</dbReference>
<dbReference type="AlphaFoldDB" id="H0EQY6"/>
<dbReference type="InParanoid" id="H0EQY6"/>
<evidence type="ECO:0000256" key="1">
    <source>
        <dbReference type="ARBA" id="ARBA00006484"/>
    </source>
</evidence>
<evidence type="ECO:0000256" key="2">
    <source>
        <dbReference type="ARBA" id="ARBA00023002"/>
    </source>
</evidence>
<dbReference type="GO" id="GO:0016616">
    <property type="term" value="F:oxidoreductase activity, acting on the CH-OH group of donors, NAD or NADP as acceptor"/>
    <property type="evidence" value="ECO:0007669"/>
    <property type="project" value="UniProtKB-ARBA"/>
</dbReference>
<dbReference type="Gene3D" id="3.40.50.720">
    <property type="entry name" value="NAD(P)-binding Rossmann-like Domain"/>
    <property type="match status" value="2"/>
</dbReference>
<dbReference type="PANTHER" id="PTHR43008:SF8">
    <property type="entry name" value="BENZIL REDUCTASE ((S)-BENZOIN FORMING) IRC24"/>
    <property type="match status" value="1"/>
</dbReference>
<dbReference type="Pfam" id="PF00106">
    <property type="entry name" value="adh_short"/>
    <property type="match status" value="2"/>
</dbReference>
<reference evidence="3 4" key="1">
    <citation type="journal article" date="2012" name="Eukaryot. Cell">
        <title>Genome sequence of the fungus Glarea lozoyensis: the first genome sequence of a species from the Helotiaceae family.</title>
        <authorList>
            <person name="Youssar L."/>
            <person name="Gruening B.A."/>
            <person name="Erxleben A."/>
            <person name="Guenther S."/>
            <person name="Huettel W."/>
        </authorList>
    </citation>
    <scope>NUCLEOTIDE SEQUENCE [LARGE SCALE GENOMIC DNA]</scope>
    <source>
        <strain evidence="4">ATCC 74030 / MF5533</strain>
    </source>
</reference>
<keyword evidence="4" id="KW-1185">Reference proteome</keyword>
<dbReference type="GO" id="GO:0050664">
    <property type="term" value="F:oxidoreductase activity, acting on NAD(P)H, oxygen as acceptor"/>
    <property type="evidence" value="ECO:0007669"/>
    <property type="project" value="TreeGrafter"/>
</dbReference>